<dbReference type="EMBL" id="CP045896">
    <property type="protein sequence ID" value="QQP50219.1"/>
    <property type="molecule type" value="Genomic_DNA"/>
</dbReference>
<accession>A0A7T8HHV5</accession>
<dbReference type="InterPro" id="IPR026171">
    <property type="entry name" value="FANCI"/>
</dbReference>
<keyword evidence="3" id="KW-1185">Reference proteome</keyword>
<dbReference type="InterPro" id="IPR029314">
    <property type="entry name" value="FANCI_S4"/>
</dbReference>
<organism evidence="2 3">
    <name type="scientific">Caligus rogercresseyi</name>
    <name type="common">Sea louse</name>
    <dbReference type="NCBI Taxonomy" id="217165"/>
    <lineage>
        <taxon>Eukaryota</taxon>
        <taxon>Metazoa</taxon>
        <taxon>Ecdysozoa</taxon>
        <taxon>Arthropoda</taxon>
        <taxon>Crustacea</taxon>
        <taxon>Multicrustacea</taxon>
        <taxon>Hexanauplia</taxon>
        <taxon>Copepoda</taxon>
        <taxon>Siphonostomatoida</taxon>
        <taxon>Caligidae</taxon>
        <taxon>Caligus</taxon>
    </lineage>
</organism>
<dbReference type="PANTHER" id="PTHR21818:SF0">
    <property type="entry name" value="FANCONI ANEMIA GROUP I PROTEIN"/>
    <property type="match status" value="1"/>
</dbReference>
<evidence type="ECO:0000259" key="1">
    <source>
        <dbReference type="Pfam" id="PF14678"/>
    </source>
</evidence>
<dbReference type="GO" id="GO:0070182">
    <property type="term" value="F:DNA polymerase binding"/>
    <property type="evidence" value="ECO:0007669"/>
    <property type="project" value="TreeGrafter"/>
</dbReference>
<dbReference type="GO" id="GO:0006281">
    <property type="term" value="P:DNA repair"/>
    <property type="evidence" value="ECO:0007669"/>
    <property type="project" value="InterPro"/>
</dbReference>
<name>A0A7T8HHV5_CALRO</name>
<reference evidence="3" key="1">
    <citation type="submission" date="2021-01" db="EMBL/GenBank/DDBJ databases">
        <title>Caligus Genome Assembly.</title>
        <authorList>
            <person name="Gallardo-Escarate C."/>
        </authorList>
    </citation>
    <scope>NUCLEOTIDE SEQUENCE [LARGE SCALE GENOMIC DNA]</scope>
</reference>
<feature type="domain" description="FANCI solenoid 4" evidence="1">
    <location>
        <begin position="5"/>
        <end position="220"/>
    </location>
</feature>
<proteinExistence type="predicted"/>
<gene>
    <name evidence="2" type="ORF">FKW44_011146</name>
</gene>
<dbReference type="Proteomes" id="UP000595437">
    <property type="component" value="Chromosome 7"/>
</dbReference>
<protein>
    <submittedName>
        <fullName evidence="2">Fanconi anemia_ complementation group I</fullName>
    </submittedName>
</protein>
<feature type="non-terminal residue" evidence="2">
    <location>
        <position position="1"/>
    </location>
</feature>
<dbReference type="AlphaFoldDB" id="A0A7T8HHV5"/>
<dbReference type="PANTHER" id="PTHR21818">
    <property type="entry name" value="BC025462 PROTEIN"/>
    <property type="match status" value="1"/>
</dbReference>
<evidence type="ECO:0000313" key="2">
    <source>
        <dbReference type="EMBL" id="QQP50219.1"/>
    </source>
</evidence>
<evidence type="ECO:0000313" key="3">
    <source>
        <dbReference type="Proteomes" id="UP000595437"/>
    </source>
</evidence>
<dbReference type="Pfam" id="PF14678">
    <property type="entry name" value="FANCI_S4"/>
    <property type="match status" value="1"/>
</dbReference>
<sequence length="222" mass="24967">VEPGKYMAIDKDSAEEICAILSSHLGQALDSADLLLNNLSQICSWNTHEKMDHESALSLEASLCHFLAHLSNASIELSQTAFPNCSSVQDSIFKLFTRLYLTLGKMSKYFCTGFTGKKNASILSSRFDKLVEIISDQLTKNIYTLINFAEDLCQTNLQNASTRSKSRATKDSKIIPQLIFSIAEFEKNLMKLNPRSQVDLTQYCKVSTSRDFRFNIEALEKI</sequence>
<dbReference type="OrthoDB" id="195089at2759"/>